<dbReference type="InterPro" id="IPR002711">
    <property type="entry name" value="HNH"/>
</dbReference>
<dbReference type="EMBL" id="MT141816">
    <property type="protein sequence ID" value="QJA70733.1"/>
    <property type="molecule type" value="Genomic_DNA"/>
</dbReference>
<name>A0A6M3LKP8_9ZZZZ</name>
<protein>
    <submittedName>
        <fullName evidence="3">Putative homing endonuclease</fullName>
    </submittedName>
</protein>
<dbReference type="EMBL" id="MT143143">
    <property type="protein sequence ID" value="QJA93365.1"/>
    <property type="molecule type" value="Genomic_DNA"/>
</dbReference>
<organism evidence="3">
    <name type="scientific">viral metagenome</name>
    <dbReference type="NCBI Taxonomy" id="1070528"/>
    <lineage>
        <taxon>unclassified sequences</taxon>
        <taxon>metagenomes</taxon>
        <taxon>organismal metagenomes</taxon>
    </lineage>
</organism>
<keyword evidence="3" id="KW-0255">Endonuclease</keyword>
<evidence type="ECO:0000259" key="1">
    <source>
        <dbReference type="Pfam" id="PF01844"/>
    </source>
</evidence>
<dbReference type="GO" id="GO:0004519">
    <property type="term" value="F:endonuclease activity"/>
    <property type="evidence" value="ECO:0007669"/>
    <property type="project" value="UniProtKB-KW"/>
</dbReference>
<proteinExistence type="predicted"/>
<dbReference type="GO" id="GO:0003676">
    <property type="term" value="F:nucleic acid binding"/>
    <property type="evidence" value="ECO:0007669"/>
    <property type="project" value="InterPro"/>
</dbReference>
<reference evidence="3" key="1">
    <citation type="submission" date="2020-03" db="EMBL/GenBank/DDBJ databases">
        <title>The deep terrestrial virosphere.</title>
        <authorList>
            <person name="Holmfeldt K."/>
            <person name="Nilsson E."/>
            <person name="Simone D."/>
            <person name="Lopez-Fernandez M."/>
            <person name="Wu X."/>
            <person name="de Brujin I."/>
            <person name="Lundin D."/>
            <person name="Andersson A."/>
            <person name="Bertilsson S."/>
            <person name="Dopson M."/>
        </authorList>
    </citation>
    <scope>NUCLEOTIDE SEQUENCE</scope>
    <source>
        <strain evidence="2">MM415A03575</strain>
        <strain evidence="3">MM415B04257</strain>
    </source>
</reference>
<dbReference type="GO" id="GO:0008270">
    <property type="term" value="F:zinc ion binding"/>
    <property type="evidence" value="ECO:0007669"/>
    <property type="project" value="InterPro"/>
</dbReference>
<evidence type="ECO:0000313" key="3">
    <source>
        <dbReference type="EMBL" id="QJA93365.1"/>
    </source>
</evidence>
<keyword evidence="3" id="KW-0378">Hydrolase</keyword>
<dbReference type="CDD" id="cd00085">
    <property type="entry name" value="HNHc"/>
    <property type="match status" value="1"/>
</dbReference>
<accession>A0A6M3LKP8</accession>
<dbReference type="Pfam" id="PF01844">
    <property type="entry name" value="HNH"/>
    <property type="match status" value="1"/>
</dbReference>
<evidence type="ECO:0000313" key="2">
    <source>
        <dbReference type="EMBL" id="QJA70733.1"/>
    </source>
</evidence>
<gene>
    <name evidence="2" type="ORF">MM415A03575_0010</name>
    <name evidence="3" type="ORF">MM415B04257_0010</name>
</gene>
<dbReference type="AlphaFoldDB" id="A0A6M3LKP8"/>
<sequence>MSKRKRLCKCGCGQEIKYKPYYKYYGIPRFISGHNARLMTRQMKKKFALLRIGIHCSEATKEKIRNKLLKQVILTCVECDKKFSVSLSSSKTRKFHNRKCYLIYHHREGLSDNAIQKMIETKRKNPLLFSKETRKKIGNSKEGKTYEEIYGDRAGEERKKRRESHRKRWIGKKKCEERPYQGCDWKYNEWRKKVFKKNSYICQKCKQNSDTLQAHHIKNFSSEKKLRHKISNGITFCEKCHKLFHKKHGQRNNTLNQILEFIKLRS</sequence>
<keyword evidence="3" id="KW-0540">Nuclease</keyword>
<dbReference type="InterPro" id="IPR003615">
    <property type="entry name" value="HNH_nuc"/>
</dbReference>
<feature type="domain" description="HNH" evidence="1">
    <location>
        <begin position="202"/>
        <end position="246"/>
    </location>
</feature>